<evidence type="ECO:0000259" key="4">
    <source>
        <dbReference type="PROSITE" id="PS50975"/>
    </source>
</evidence>
<dbReference type="RefSeq" id="WP_317516280.1">
    <property type="nucleotide sequence ID" value="NZ_JAPTHD010000002.1"/>
</dbReference>
<comment type="similarity">
    <text evidence="1">Belongs to the D-alanine--D-alanine ligase family.</text>
</comment>
<feature type="domain" description="ATP-grasp" evidence="4">
    <location>
        <begin position="130"/>
        <end position="333"/>
    </location>
</feature>
<protein>
    <submittedName>
        <fullName evidence="5">Phosphoribosylglycinamide synthetase</fullName>
    </submittedName>
</protein>
<evidence type="ECO:0000256" key="1">
    <source>
        <dbReference type="ARBA" id="ARBA00010871"/>
    </source>
</evidence>
<dbReference type="InterPro" id="IPR013815">
    <property type="entry name" value="ATP_grasp_subdomain_1"/>
</dbReference>
<dbReference type="Gene3D" id="3.30.470.20">
    <property type="entry name" value="ATP-grasp fold, B domain"/>
    <property type="match status" value="1"/>
</dbReference>
<dbReference type="InterPro" id="IPR011761">
    <property type="entry name" value="ATP-grasp"/>
</dbReference>
<evidence type="ECO:0000313" key="5">
    <source>
        <dbReference type="EMBL" id="MDV5823263.1"/>
    </source>
</evidence>
<keyword evidence="3" id="KW-0547">Nucleotide-binding</keyword>
<keyword evidence="6" id="KW-1185">Reference proteome</keyword>
<accession>A0ABU3ZUS2</accession>
<proteinExistence type="inferred from homology"/>
<dbReference type="InterPro" id="IPR011095">
    <property type="entry name" value="Dala_Dala_lig_C"/>
</dbReference>
<evidence type="ECO:0000313" key="6">
    <source>
        <dbReference type="Proteomes" id="UP001185984"/>
    </source>
</evidence>
<keyword evidence="3" id="KW-0067">ATP-binding</keyword>
<evidence type="ECO:0000256" key="3">
    <source>
        <dbReference type="PROSITE-ProRule" id="PRU00409"/>
    </source>
</evidence>
<gene>
    <name evidence="5" type="ORF">O0R41_06600</name>
</gene>
<reference evidence="6" key="1">
    <citation type="journal article" date="2022" name="J Environ Chem Eng">
        <title>Biodegradation of petroleum oil using a constructed nonpathogenic and heavy metal-tolerant bacterial consortium isolated from marine sponges.</title>
        <authorList>
            <person name="Dechsakulwatana C."/>
            <person name="Rungsihiranrut A."/>
            <person name="Muangchinda C."/>
            <person name="Ningthoujam R."/>
            <person name="Klankeo P."/>
            <person name="Pinyakong O."/>
        </authorList>
    </citation>
    <scope>NUCLEOTIDE SEQUENCE [LARGE SCALE GENOMIC DNA]</scope>
    <source>
        <strain evidence="6">MO2-4</strain>
    </source>
</reference>
<keyword evidence="2" id="KW-0436">Ligase</keyword>
<dbReference type="Gene3D" id="3.30.1490.20">
    <property type="entry name" value="ATP-grasp fold, A domain"/>
    <property type="match status" value="1"/>
</dbReference>
<dbReference type="SUPFAM" id="SSF56059">
    <property type="entry name" value="Glutathione synthetase ATP-binding domain-like"/>
    <property type="match status" value="1"/>
</dbReference>
<comment type="caution">
    <text evidence="5">The sequence shown here is derived from an EMBL/GenBank/DDBJ whole genome shotgun (WGS) entry which is preliminary data.</text>
</comment>
<organism evidence="5 6">
    <name type="scientific">Sphingobium naphthae</name>
    <dbReference type="NCBI Taxonomy" id="1886786"/>
    <lineage>
        <taxon>Bacteria</taxon>
        <taxon>Pseudomonadati</taxon>
        <taxon>Pseudomonadota</taxon>
        <taxon>Alphaproteobacteria</taxon>
        <taxon>Sphingomonadales</taxon>
        <taxon>Sphingomonadaceae</taxon>
        <taxon>Sphingobium</taxon>
    </lineage>
</organism>
<dbReference type="PANTHER" id="PTHR23132">
    <property type="entry name" value="D-ALANINE--D-ALANINE LIGASE"/>
    <property type="match status" value="1"/>
</dbReference>
<dbReference type="PROSITE" id="PS50975">
    <property type="entry name" value="ATP_GRASP"/>
    <property type="match status" value="1"/>
</dbReference>
<dbReference type="PANTHER" id="PTHR23132:SF23">
    <property type="entry name" value="D-ALANINE--D-ALANINE LIGASE B"/>
    <property type="match status" value="1"/>
</dbReference>
<sequence>MQSGYPFGMVTHIDRCVRISPADKARLRLLFLAKHAQASGAPDAVDGNHAIYHHEMRTTLEEIGLNIRVANSYEALFERPDVDFVVTLLNRGGFQNSEMMAPLLLSWRDMPFMGASPILRGVSDDKYLSKLIANAHGVPTMPAQIFRRGGLVAEPAFRAERLVVKPNASSASWGLAMVDSWAEAQAQIDYLHGQGHDVLVEAWAPLLDVAVPVVGGSGGQPWILPPMMYVPADPHRARSHEEKRGLIDAGDDPLVLVEDRALLTQLEDMTRRLLPELWPFDYGRFEFRYDPVSGAAQFMEVNLSCNLWSKKTISRSARAIGVDHQMLVETIIGHSLERQGLLTEAPLQVAA</sequence>
<dbReference type="EMBL" id="JAPTHD010000002">
    <property type="protein sequence ID" value="MDV5823263.1"/>
    <property type="molecule type" value="Genomic_DNA"/>
</dbReference>
<dbReference type="Proteomes" id="UP001185984">
    <property type="component" value="Unassembled WGS sequence"/>
</dbReference>
<evidence type="ECO:0000256" key="2">
    <source>
        <dbReference type="ARBA" id="ARBA00022598"/>
    </source>
</evidence>
<dbReference type="Pfam" id="PF07478">
    <property type="entry name" value="Dala_Dala_lig_C"/>
    <property type="match status" value="1"/>
</dbReference>
<name>A0ABU3ZUS2_9SPHN</name>